<protein>
    <recommendedName>
        <fullName evidence="1">CinA C-terminal domain-containing protein</fullName>
    </recommendedName>
</protein>
<keyword evidence="3" id="KW-1185">Reference proteome</keyword>
<dbReference type="EMBL" id="PTJO01000003">
    <property type="protein sequence ID" value="RNE49351.1"/>
    <property type="molecule type" value="Genomic_DNA"/>
</dbReference>
<dbReference type="OrthoDB" id="1253990at2"/>
<comment type="caution">
    <text evidence="2">The sequence shown here is derived from an EMBL/GenBank/DDBJ whole genome shotgun (WGS) entry which is preliminary data.</text>
</comment>
<dbReference type="Pfam" id="PF02464">
    <property type="entry name" value="CinA"/>
    <property type="match status" value="1"/>
</dbReference>
<reference evidence="2 3" key="1">
    <citation type="submission" date="2018-02" db="EMBL/GenBank/DDBJ databases">
        <title>Corynebacterium alimpuense sp. nov., a marine obligate actinomycete isolated from sediments of Valparaiso bay, Chile.</title>
        <authorList>
            <person name="Claverias F."/>
            <person name="Gonzales-Siles L."/>
            <person name="Salva-Serra F."/>
            <person name="Inganaes E."/>
            <person name="Molin K."/>
            <person name="Cumsille A."/>
            <person name="Undabarrena A."/>
            <person name="Couve E."/>
            <person name="Moore E.R.B."/>
            <person name="Gomila M."/>
            <person name="Camara B."/>
        </authorList>
    </citation>
    <scope>NUCLEOTIDE SEQUENCE [LARGE SCALE GENOMIC DNA]</scope>
    <source>
        <strain evidence="2 3">CCUG 69366</strain>
    </source>
</reference>
<name>A0A3M8K7Z2_9CORY</name>
<dbReference type="InterPro" id="IPR036653">
    <property type="entry name" value="CinA-like_C"/>
</dbReference>
<dbReference type="Gene3D" id="3.90.950.20">
    <property type="entry name" value="CinA-like"/>
    <property type="match status" value="1"/>
</dbReference>
<accession>A0A3M8K7Z2</accession>
<dbReference type="NCBIfam" id="TIGR00199">
    <property type="entry name" value="PncC_domain"/>
    <property type="match status" value="1"/>
</dbReference>
<proteinExistence type="predicted"/>
<dbReference type="SUPFAM" id="SSF142433">
    <property type="entry name" value="CinA-like"/>
    <property type="match status" value="1"/>
</dbReference>
<evidence type="ECO:0000259" key="1">
    <source>
        <dbReference type="Pfam" id="PF02464"/>
    </source>
</evidence>
<gene>
    <name evidence="2" type="ORF">C5L39_03015</name>
</gene>
<organism evidence="2 3">
    <name type="scientific">Corynebacterium alimapuense</name>
    <dbReference type="NCBI Taxonomy" id="1576874"/>
    <lineage>
        <taxon>Bacteria</taxon>
        <taxon>Bacillati</taxon>
        <taxon>Actinomycetota</taxon>
        <taxon>Actinomycetes</taxon>
        <taxon>Mycobacteriales</taxon>
        <taxon>Corynebacteriaceae</taxon>
        <taxon>Corynebacterium</taxon>
    </lineage>
</organism>
<dbReference type="AlphaFoldDB" id="A0A3M8K7Z2"/>
<evidence type="ECO:0000313" key="3">
    <source>
        <dbReference type="Proteomes" id="UP000266975"/>
    </source>
</evidence>
<feature type="domain" description="CinA C-terminal" evidence="1">
    <location>
        <begin position="6"/>
        <end position="154"/>
    </location>
</feature>
<dbReference type="InterPro" id="IPR008136">
    <property type="entry name" value="CinA_C"/>
</dbReference>
<evidence type="ECO:0000313" key="2">
    <source>
        <dbReference type="EMBL" id="RNE49351.1"/>
    </source>
</evidence>
<dbReference type="RefSeq" id="WP_123047398.1">
    <property type="nucleotide sequence ID" value="NZ_PTJO01000003.1"/>
</dbReference>
<dbReference type="Proteomes" id="UP000266975">
    <property type="component" value="Unassembled WGS sequence"/>
</dbReference>
<sequence length="156" mass="15498">MNDPTTAAALVAALSSAGLSVSFCESLTAGLAAATVADIPGASAVLRGGLITYATELKSTLAGVPVELLATHGPVASETAAAMAVGCRKACASDWAVSLTGIAGPDTQDEHPVGQVWLGFATDGDVSTAQCQFSGSRREIRKAAVEAALAGLLARL</sequence>